<dbReference type="InterPro" id="IPR029063">
    <property type="entry name" value="SAM-dependent_MTases_sf"/>
</dbReference>
<dbReference type="Pfam" id="PF21148">
    <property type="entry name" value="NSUN5_fdxn-like"/>
    <property type="match status" value="1"/>
</dbReference>
<evidence type="ECO:0000256" key="2">
    <source>
        <dbReference type="ARBA" id="ARBA00022679"/>
    </source>
</evidence>
<keyword evidence="4 5" id="KW-0694">RNA-binding</keyword>
<dbReference type="PRINTS" id="PR02008">
    <property type="entry name" value="RCMTFAMILY"/>
</dbReference>
<dbReference type="InterPro" id="IPR049561">
    <property type="entry name" value="NSUN5_7_fdxn-like"/>
</dbReference>
<dbReference type="Pfam" id="PF01189">
    <property type="entry name" value="Methyltr_RsmB-F"/>
    <property type="match status" value="1"/>
</dbReference>
<sequence length="618" mass="69760">MDSLYIVAGSILKKSLSKKASLKTLIYDSGFNNIPKLTALTTELVKNNELLQEILSHFDGHGLLSEDIVEGKKEIALALLYEELLGNRFGKNVALRKVMRKHKAEIKAAVDKVLSAHNVKYLKMLTKRENSKADIKIPRYMRVNLIRSSPDDVIKHLQDEGWDFVGKLDLENAIRTWNGLPEPARKTNDLAQIGSLINMFKEQALSLREDQFALDPLLFDVLVFPVGTILFNHALTLSGTLVQQDKASCIPAHVLKPPSGSVVLDCCAAPGNKTSHLASLMKDDGKVIALDQSLSRMQTMSHLLEKIDSKCVELINQDFLTVQPDAEDAQKIEFILVDPTCSSSGMLGVQQGKDNYSTDQARLETLSRFQITILKHALKFPNAKRIVYSTCSIHKEENEQVVEQVMSHVSHHFKFKKVFPELKNCRGLDGFPHSKYFLRLSTENDLTQGFFVACFQRRKKVLEQIVKAIKTAEHCNKNKKIITETTDLQESAANNEFLTSDSKLKKKKKKEKPLVSVVPSHDMNVELKKSDVNSDTKKKKYKKPQSLISGEQTLTDEENKKKCDNFSEDKLEGFTATLKRKHKRSLDSAETKSDGLVCEELVQKKKKRKKEKLVSLED</sequence>
<gene>
    <name evidence="8" type="primary">LOC106057799</name>
</gene>
<dbReference type="PANTHER" id="PTHR22807">
    <property type="entry name" value="NOP2 YEAST -RELATED NOL1/NOP2/FMU SUN DOMAIN-CONTAINING"/>
    <property type="match status" value="1"/>
</dbReference>
<dbReference type="RefSeq" id="XP_055864974.1">
    <property type="nucleotide sequence ID" value="XM_056008999.1"/>
</dbReference>
<dbReference type="GO" id="GO:0008173">
    <property type="term" value="F:RNA methyltransferase activity"/>
    <property type="evidence" value="ECO:0007669"/>
    <property type="project" value="InterPro"/>
</dbReference>
<dbReference type="GeneID" id="106057799"/>
<dbReference type="SUPFAM" id="SSF53335">
    <property type="entry name" value="S-adenosyl-L-methionine-dependent methyltransferases"/>
    <property type="match status" value="1"/>
</dbReference>
<evidence type="ECO:0000256" key="3">
    <source>
        <dbReference type="ARBA" id="ARBA00022691"/>
    </source>
</evidence>
<proteinExistence type="inferred from homology"/>
<dbReference type="InterPro" id="IPR023267">
    <property type="entry name" value="RCMT"/>
</dbReference>
<dbReference type="GO" id="GO:0003723">
    <property type="term" value="F:RNA binding"/>
    <property type="evidence" value="ECO:0007669"/>
    <property type="project" value="UniProtKB-UniRule"/>
</dbReference>
<dbReference type="Gene3D" id="3.30.70.1170">
    <property type="entry name" value="Sun protein, domain 3"/>
    <property type="match status" value="1"/>
</dbReference>
<feature type="binding site" evidence="5">
    <location>
        <position position="338"/>
    </location>
    <ligand>
        <name>S-adenosyl-L-methionine</name>
        <dbReference type="ChEBI" id="CHEBI:59789"/>
    </ligand>
</feature>
<feature type="binding site" evidence="5">
    <location>
        <position position="318"/>
    </location>
    <ligand>
        <name>S-adenosyl-L-methionine</name>
        <dbReference type="ChEBI" id="CHEBI:59789"/>
    </ligand>
</feature>
<feature type="binding site" evidence="5">
    <location>
        <position position="291"/>
    </location>
    <ligand>
        <name>S-adenosyl-L-methionine</name>
        <dbReference type="ChEBI" id="CHEBI:59789"/>
    </ligand>
</feature>
<keyword evidence="7" id="KW-1185">Reference proteome</keyword>
<keyword evidence="2 5" id="KW-0808">Transferase</keyword>
<dbReference type="InterPro" id="IPR001678">
    <property type="entry name" value="MeTrfase_RsmB-F_NOP2_dom"/>
</dbReference>
<dbReference type="GO" id="GO:0070475">
    <property type="term" value="P:rRNA base methylation"/>
    <property type="evidence" value="ECO:0007669"/>
    <property type="project" value="TreeGrafter"/>
</dbReference>
<evidence type="ECO:0000259" key="6">
    <source>
        <dbReference type="PROSITE" id="PS51686"/>
    </source>
</evidence>
<dbReference type="CDD" id="cd02440">
    <property type="entry name" value="AdoMet_MTases"/>
    <property type="match status" value="1"/>
</dbReference>
<dbReference type="PANTHER" id="PTHR22807:SF4">
    <property type="entry name" value="28S RRNA (CYTOSINE-C(5))-METHYLTRANSFERASE"/>
    <property type="match status" value="1"/>
</dbReference>
<evidence type="ECO:0000256" key="1">
    <source>
        <dbReference type="ARBA" id="ARBA00022603"/>
    </source>
</evidence>
<dbReference type="InterPro" id="IPR049560">
    <property type="entry name" value="MeTrfase_RsmB-F_NOP2_cat"/>
</dbReference>
<name>A0A9W2YQG5_BIOGL</name>
<keyword evidence="3 5" id="KW-0949">S-adenosyl-L-methionine</keyword>
<dbReference type="OMA" id="SFKSRIY"/>
<dbReference type="AlphaFoldDB" id="A0A9W2YQG5"/>
<feature type="active site" description="Nucleophile" evidence="5">
    <location>
        <position position="391"/>
    </location>
</feature>
<dbReference type="GO" id="GO:0005730">
    <property type="term" value="C:nucleolus"/>
    <property type="evidence" value="ECO:0007669"/>
    <property type="project" value="TreeGrafter"/>
</dbReference>
<feature type="binding site" evidence="5">
    <location>
        <begin position="267"/>
        <end position="273"/>
    </location>
    <ligand>
        <name>S-adenosyl-L-methionine</name>
        <dbReference type="ChEBI" id="CHEBI:59789"/>
    </ligand>
</feature>
<dbReference type="Proteomes" id="UP001165740">
    <property type="component" value="Chromosome 13"/>
</dbReference>
<reference evidence="8" key="1">
    <citation type="submission" date="2025-08" db="UniProtKB">
        <authorList>
            <consortium name="RefSeq"/>
        </authorList>
    </citation>
    <scope>IDENTIFICATION</scope>
</reference>
<evidence type="ECO:0000313" key="8">
    <source>
        <dbReference type="RefSeq" id="XP_055864974.1"/>
    </source>
</evidence>
<evidence type="ECO:0000256" key="4">
    <source>
        <dbReference type="ARBA" id="ARBA00022884"/>
    </source>
</evidence>
<dbReference type="OrthoDB" id="435282at2759"/>
<organism evidence="7 8">
    <name type="scientific">Biomphalaria glabrata</name>
    <name type="common">Bloodfluke planorb</name>
    <name type="synonym">Freshwater snail</name>
    <dbReference type="NCBI Taxonomy" id="6526"/>
    <lineage>
        <taxon>Eukaryota</taxon>
        <taxon>Metazoa</taxon>
        <taxon>Spiralia</taxon>
        <taxon>Lophotrochozoa</taxon>
        <taxon>Mollusca</taxon>
        <taxon>Gastropoda</taxon>
        <taxon>Heterobranchia</taxon>
        <taxon>Euthyneura</taxon>
        <taxon>Panpulmonata</taxon>
        <taxon>Hygrophila</taxon>
        <taxon>Lymnaeoidea</taxon>
        <taxon>Planorbidae</taxon>
        <taxon>Biomphalaria</taxon>
    </lineage>
</organism>
<feature type="domain" description="SAM-dependent MTase RsmB/NOP-type" evidence="6">
    <location>
        <begin position="172"/>
        <end position="458"/>
    </location>
</feature>
<dbReference type="PROSITE" id="PS51686">
    <property type="entry name" value="SAM_MT_RSMB_NOP"/>
    <property type="match status" value="1"/>
</dbReference>
<evidence type="ECO:0000313" key="7">
    <source>
        <dbReference type="Proteomes" id="UP001165740"/>
    </source>
</evidence>
<dbReference type="Gene3D" id="3.40.50.150">
    <property type="entry name" value="Vaccinia Virus protein VP39"/>
    <property type="match status" value="1"/>
</dbReference>
<evidence type="ECO:0000256" key="5">
    <source>
        <dbReference type="PROSITE-ProRule" id="PRU01023"/>
    </source>
</evidence>
<keyword evidence="1 5" id="KW-0489">Methyltransferase</keyword>
<protein>
    <submittedName>
        <fullName evidence="8">28S rRNA (Cytosine-C(5))-methyltransferase-like isoform X1</fullName>
    </submittedName>
</protein>
<comment type="similarity">
    <text evidence="5">Belongs to the class I-like SAM-binding methyltransferase superfamily. RsmB/NOP family.</text>
</comment>
<accession>A0A9W2YQG5</accession>